<gene>
    <name evidence="6" type="ORF">BBF96_14340</name>
</gene>
<dbReference type="RefSeq" id="WP_127017819.1">
    <property type="nucleotide sequence ID" value="NZ_CP016379.1"/>
</dbReference>
<dbReference type="Pfam" id="PF13186">
    <property type="entry name" value="SPASM"/>
    <property type="match status" value="1"/>
</dbReference>
<feature type="domain" description="Radical SAM core" evidence="5">
    <location>
        <begin position="107"/>
        <end position="322"/>
    </location>
</feature>
<dbReference type="InterPro" id="IPR058240">
    <property type="entry name" value="rSAM_sf"/>
</dbReference>
<dbReference type="SFLD" id="SFLDG01386">
    <property type="entry name" value="main_SPASM_domain-containing"/>
    <property type="match status" value="1"/>
</dbReference>
<keyword evidence="2" id="KW-0479">Metal-binding</keyword>
<dbReference type="GO" id="GO:0051536">
    <property type="term" value="F:iron-sulfur cluster binding"/>
    <property type="evidence" value="ECO:0007669"/>
    <property type="project" value="UniProtKB-KW"/>
</dbReference>
<dbReference type="InterPro" id="IPR023885">
    <property type="entry name" value="4Fe4S-binding_SPASM_dom"/>
</dbReference>
<dbReference type="SMART" id="SM00729">
    <property type="entry name" value="Elp3"/>
    <property type="match status" value="1"/>
</dbReference>
<dbReference type="Pfam" id="PF04055">
    <property type="entry name" value="Radical_SAM"/>
    <property type="match status" value="1"/>
</dbReference>
<reference evidence="6 7" key="1">
    <citation type="submission" date="2016-07" db="EMBL/GenBank/DDBJ databases">
        <title>Genome and transcriptome analysis of iron-reducing fermentative bacteria Anoxybacter fermentans.</title>
        <authorList>
            <person name="Zeng X."/>
            <person name="Shao Z."/>
        </authorList>
    </citation>
    <scope>NUCLEOTIDE SEQUENCE [LARGE SCALE GENOMIC DNA]</scope>
    <source>
        <strain evidence="6 7">DY22613</strain>
    </source>
</reference>
<dbReference type="Gene3D" id="1.10.10.1150">
    <property type="entry name" value="Coenzyme PQQ synthesis protein D (PqqD)"/>
    <property type="match status" value="1"/>
</dbReference>
<dbReference type="Proteomes" id="UP000267250">
    <property type="component" value="Chromosome"/>
</dbReference>
<organism evidence="6 7">
    <name type="scientific">Anoxybacter fermentans</name>
    <dbReference type="NCBI Taxonomy" id="1323375"/>
    <lineage>
        <taxon>Bacteria</taxon>
        <taxon>Bacillati</taxon>
        <taxon>Bacillota</taxon>
        <taxon>Clostridia</taxon>
        <taxon>Halanaerobiales</taxon>
        <taxon>Anoxybacter</taxon>
    </lineage>
</organism>
<dbReference type="InterPro" id="IPR008792">
    <property type="entry name" value="PQQD"/>
</dbReference>
<protein>
    <recommendedName>
        <fullName evidence="5">Radical SAM core domain-containing protein</fullName>
    </recommendedName>
</protein>
<sequence length="432" mass="49910">MYPLFVEPYVLVKQYGDSIIYKWNQTSMEYNLVNRTGAEILELCDEKKTIEKISEEMAIRYSEDYNRAKVLTSNFIYESIKEGYIVMNDKLVVNLKQRGKIYGDFDRVTPMAITIELTRQCPLICRHCYNSAGYSMKDEMNFEEVLIVLKKLQEMGANKLFITGGEPTIRQDFINILDEISKRFFVATVATSGYMFTPEFVEKIKNYKNIAWQISIDGMEKTHNIIRGRSDSFERANFAIKSLKKYKLPVVISFTLNPLNRNEMESVIQYGKKMGVVQVLIGRTMKMGRAINENWSYNFNEFKEIEEEINRLKSIYETENFFIGKNEEGVLLDKVKEQQNCGAGYISINILPNGDVTPCTAFNYLLGNLVTDEIDDIFASKKVLMLKNLKSPTKNLCGSCELLDTCDGCHGMAYQIKKEDCIWKKKFEESVK</sequence>
<evidence type="ECO:0000259" key="5">
    <source>
        <dbReference type="PROSITE" id="PS51918"/>
    </source>
</evidence>
<dbReference type="EMBL" id="CP016379">
    <property type="protein sequence ID" value="AZR74461.1"/>
    <property type="molecule type" value="Genomic_DNA"/>
</dbReference>
<proteinExistence type="predicted"/>
<dbReference type="SUPFAM" id="SSF102114">
    <property type="entry name" value="Radical SAM enzymes"/>
    <property type="match status" value="1"/>
</dbReference>
<evidence type="ECO:0000256" key="3">
    <source>
        <dbReference type="ARBA" id="ARBA00023004"/>
    </source>
</evidence>
<dbReference type="InterPro" id="IPR050377">
    <property type="entry name" value="Radical_SAM_PqqE_MftC-like"/>
</dbReference>
<keyword evidence="3" id="KW-0408">Iron</keyword>
<dbReference type="AlphaFoldDB" id="A0A3Q9HS22"/>
<name>A0A3Q9HS22_9FIRM</name>
<dbReference type="CDD" id="cd01335">
    <property type="entry name" value="Radical_SAM"/>
    <property type="match status" value="1"/>
</dbReference>
<dbReference type="Pfam" id="PF05402">
    <property type="entry name" value="PqqD"/>
    <property type="match status" value="1"/>
</dbReference>
<dbReference type="KEGG" id="aft:BBF96_14340"/>
<dbReference type="GO" id="GO:0003824">
    <property type="term" value="F:catalytic activity"/>
    <property type="evidence" value="ECO:0007669"/>
    <property type="project" value="InterPro"/>
</dbReference>
<evidence type="ECO:0000256" key="2">
    <source>
        <dbReference type="ARBA" id="ARBA00022723"/>
    </source>
</evidence>
<dbReference type="PANTHER" id="PTHR11228">
    <property type="entry name" value="RADICAL SAM DOMAIN PROTEIN"/>
    <property type="match status" value="1"/>
</dbReference>
<dbReference type="NCBIfam" id="TIGR04085">
    <property type="entry name" value="rSAM_more_4Fe4S"/>
    <property type="match status" value="1"/>
</dbReference>
<dbReference type="SFLD" id="SFLDS00029">
    <property type="entry name" value="Radical_SAM"/>
    <property type="match status" value="1"/>
</dbReference>
<dbReference type="InterPro" id="IPR007197">
    <property type="entry name" value="rSAM"/>
</dbReference>
<evidence type="ECO:0000256" key="4">
    <source>
        <dbReference type="ARBA" id="ARBA00023014"/>
    </source>
</evidence>
<dbReference type="OrthoDB" id="9782387at2"/>
<dbReference type="PROSITE" id="PS51918">
    <property type="entry name" value="RADICAL_SAM"/>
    <property type="match status" value="1"/>
</dbReference>
<evidence type="ECO:0000256" key="1">
    <source>
        <dbReference type="ARBA" id="ARBA00022691"/>
    </source>
</evidence>
<keyword evidence="1" id="KW-0949">S-adenosyl-L-methionine</keyword>
<dbReference type="Gene3D" id="3.20.20.70">
    <property type="entry name" value="Aldolase class I"/>
    <property type="match status" value="1"/>
</dbReference>
<evidence type="ECO:0000313" key="6">
    <source>
        <dbReference type="EMBL" id="AZR74461.1"/>
    </source>
</evidence>
<dbReference type="PANTHER" id="PTHR11228:SF7">
    <property type="entry name" value="PQQA PEPTIDE CYCLASE"/>
    <property type="match status" value="1"/>
</dbReference>
<dbReference type="GO" id="GO:0046872">
    <property type="term" value="F:metal ion binding"/>
    <property type="evidence" value="ECO:0007669"/>
    <property type="project" value="UniProtKB-KW"/>
</dbReference>
<keyword evidence="4" id="KW-0411">Iron-sulfur</keyword>
<keyword evidence="7" id="KW-1185">Reference proteome</keyword>
<dbReference type="InterPro" id="IPR013785">
    <property type="entry name" value="Aldolase_TIM"/>
</dbReference>
<dbReference type="SFLD" id="SFLDG01067">
    <property type="entry name" value="SPASM/twitch_domain_containing"/>
    <property type="match status" value="1"/>
</dbReference>
<evidence type="ECO:0000313" key="7">
    <source>
        <dbReference type="Proteomes" id="UP000267250"/>
    </source>
</evidence>
<dbReference type="InterPro" id="IPR041881">
    <property type="entry name" value="PqqD_sf"/>
</dbReference>
<accession>A0A3Q9HS22</accession>
<dbReference type="InterPro" id="IPR006638">
    <property type="entry name" value="Elp3/MiaA/NifB-like_rSAM"/>
</dbReference>